<dbReference type="GO" id="GO:0065003">
    <property type="term" value="P:protein-containing complex assembly"/>
    <property type="evidence" value="ECO:0007669"/>
    <property type="project" value="UniProtKB-ARBA"/>
</dbReference>
<dbReference type="Proteomes" id="UP000887566">
    <property type="component" value="Unplaced"/>
</dbReference>
<dbReference type="PIRSF" id="PIRSF002419">
    <property type="entry name" value="Tetraspanin"/>
    <property type="match status" value="1"/>
</dbReference>
<keyword evidence="10 14" id="KW-0472">Membrane</keyword>
<reference evidence="16" key="1">
    <citation type="submission" date="2022-11" db="UniProtKB">
        <authorList>
            <consortium name="WormBaseParasite"/>
        </authorList>
    </citation>
    <scope>IDENTIFICATION</scope>
</reference>
<keyword evidence="12" id="KW-0325">Glycoprotein</keyword>
<protein>
    <recommendedName>
        <fullName evidence="14">Tetraspanin</fullName>
    </recommendedName>
</protein>
<evidence type="ECO:0000256" key="4">
    <source>
        <dbReference type="ARBA" id="ARBA00006840"/>
    </source>
</evidence>
<dbReference type="GO" id="GO:0046930">
    <property type="term" value="C:pore complex"/>
    <property type="evidence" value="ECO:0007669"/>
    <property type="project" value="UniProtKB-ARBA"/>
</dbReference>
<keyword evidence="11 13" id="KW-1015">Disulfide bond</keyword>
<feature type="transmembrane region" description="Helical" evidence="14">
    <location>
        <begin position="75"/>
        <end position="96"/>
    </location>
</feature>
<dbReference type="GO" id="GO:0005912">
    <property type="term" value="C:adherens junction"/>
    <property type="evidence" value="ECO:0007669"/>
    <property type="project" value="UniProtKB-SubCell"/>
</dbReference>
<evidence type="ECO:0000256" key="1">
    <source>
        <dbReference type="ARBA" id="ARBA00004496"/>
    </source>
</evidence>
<evidence type="ECO:0000256" key="14">
    <source>
        <dbReference type="RuleBase" id="RU361218"/>
    </source>
</evidence>
<evidence type="ECO:0000313" key="16">
    <source>
        <dbReference type="WBParaSite" id="PSAMB.scaffold5922size10572.g27562.t1"/>
    </source>
</evidence>
<dbReference type="PANTHER" id="PTHR19282:SF431">
    <property type="entry name" value="TETRASPANIN 26A, ISOFORM B-RELATED"/>
    <property type="match status" value="1"/>
</dbReference>
<dbReference type="PANTHER" id="PTHR19282">
    <property type="entry name" value="TETRASPANIN"/>
    <property type="match status" value="1"/>
</dbReference>
<keyword evidence="5" id="KW-1003">Cell membrane</keyword>
<dbReference type="GO" id="GO:0019899">
    <property type="term" value="F:enzyme binding"/>
    <property type="evidence" value="ECO:0007669"/>
    <property type="project" value="UniProtKB-ARBA"/>
</dbReference>
<evidence type="ECO:0000256" key="12">
    <source>
        <dbReference type="ARBA" id="ARBA00023180"/>
    </source>
</evidence>
<keyword evidence="7 14" id="KW-0812">Transmembrane</keyword>
<dbReference type="PRINTS" id="PR00259">
    <property type="entry name" value="TMFOUR"/>
</dbReference>
<dbReference type="FunFam" id="1.10.1450.10:FF:000007">
    <property type="entry name" value="Tetraspanin"/>
    <property type="match status" value="1"/>
</dbReference>
<evidence type="ECO:0000256" key="3">
    <source>
        <dbReference type="ARBA" id="ARBA00004651"/>
    </source>
</evidence>
<keyword evidence="15" id="KW-1185">Reference proteome</keyword>
<evidence type="ECO:0000313" key="15">
    <source>
        <dbReference type="Proteomes" id="UP000887566"/>
    </source>
</evidence>
<feature type="transmembrane region" description="Helical" evidence="14">
    <location>
        <begin position="250"/>
        <end position="276"/>
    </location>
</feature>
<feature type="transmembrane region" description="Helical" evidence="14">
    <location>
        <begin position="30"/>
        <end position="55"/>
    </location>
</feature>
<dbReference type="InterPro" id="IPR018499">
    <property type="entry name" value="Tetraspanin/Peripherin"/>
</dbReference>
<dbReference type="GO" id="GO:0005886">
    <property type="term" value="C:plasma membrane"/>
    <property type="evidence" value="ECO:0007669"/>
    <property type="project" value="UniProtKB-SubCell"/>
</dbReference>
<feature type="transmembrane region" description="Helical" evidence="14">
    <location>
        <begin position="108"/>
        <end position="129"/>
    </location>
</feature>
<name>A0A914WZZ9_9BILA</name>
<dbReference type="GO" id="GO:0072659">
    <property type="term" value="P:protein localization to plasma membrane"/>
    <property type="evidence" value="ECO:0007669"/>
    <property type="project" value="UniProtKB-ARBA"/>
</dbReference>
<organism evidence="15 16">
    <name type="scientific">Plectus sambesii</name>
    <dbReference type="NCBI Taxonomy" id="2011161"/>
    <lineage>
        <taxon>Eukaryota</taxon>
        <taxon>Metazoa</taxon>
        <taxon>Ecdysozoa</taxon>
        <taxon>Nematoda</taxon>
        <taxon>Chromadorea</taxon>
        <taxon>Plectida</taxon>
        <taxon>Plectina</taxon>
        <taxon>Plectoidea</taxon>
        <taxon>Plectidae</taxon>
        <taxon>Plectus</taxon>
    </lineage>
</organism>
<dbReference type="GO" id="GO:0051604">
    <property type="term" value="P:protein maturation"/>
    <property type="evidence" value="ECO:0007669"/>
    <property type="project" value="UniProtKB-ARBA"/>
</dbReference>
<evidence type="ECO:0000256" key="8">
    <source>
        <dbReference type="ARBA" id="ARBA00022949"/>
    </source>
</evidence>
<dbReference type="Pfam" id="PF00335">
    <property type="entry name" value="Tetraspanin"/>
    <property type="match status" value="1"/>
</dbReference>
<evidence type="ECO:0000256" key="2">
    <source>
        <dbReference type="ARBA" id="ARBA00004536"/>
    </source>
</evidence>
<dbReference type="GO" id="GO:0005737">
    <property type="term" value="C:cytoplasm"/>
    <property type="evidence" value="ECO:0007669"/>
    <property type="project" value="UniProtKB-SubCell"/>
</dbReference>
<comment type="subcellular location">
    <subcellularLocation>
        <location evidence="2">Cell junction</location>
        <location evidence="2">Adherens junction</location>
    </subcellularLocation>
    <subcellularLocation>
        <location evidence="3">Cell membrane</location>
        <topology evidence="3">Multi-pass membrane protein</topology>
    </subcellularLocation>
    <subcellularLocation>
        <location evidence="1">Cytoplasm</location>
    </subcellularLocation>
    <subcellularLocation>
        <location evidence="14">Membrane</location>
        <topology evidence="14">Multi-pass membrane protein</topology>
    </subcellularLocation>
</comment>
<evidence type="ECO:0000256" key="11">
    <source>
        <dbReference type="ARBA" id="ARBA00023157"/>
    </source>
</evidence>
<evidence type="ECO:0000256" key="6">
    <source>
        <dbReference type="ARBA" id="ARBA00022490"/>
    </source>
</evidence>
<evidence type="ECO:0000256" key="5">
    <source>
        <dbReference type="ARBA" id="ARBA00022475"/>
    </source>
</evidence>
<dbReference type="InterPro" id="IPR000301">
    <property type="entry name" value="Tetraspanin_animals"/>
</dbReference>
<dbReference type="SUPFAM" id="SSF48652">
    <property type="entry name" value="Tetraspanin"/>
    <property type="match status" value="1"/>
</dbReference>
<sequence length="305" mass="34356">MPTRRHANLPRGYYYRQPPLKSFISPTIKYFLFATNVLFWLGGLLLIAIGVWALLVKEVEQAKRITSAWDVLFDGAILITALGTVVVFFATVGCVGALRENTCFLKTFWIALVFVMLALLGVAATGLVMNSVVLDKAKDSIFSEKWIQSYFEDADLKDLTDFMQQTFSCCGMSEDGYKDWRLNPYFACNKTNKDVRRCSVPHSCCLHSNKNTLENFMCGAAALSKSTEAVTTQIHTDGCIDAVAAYVRGYVIVISGVCLALFVIPMLQIWLAVLLATQIEDQKRRWLMSHRPTVNRVPANRYQRY</sequence>
<feature type="disulfide bond" evidence="13">
    <location>
        <begin position="170"/>
        <end position="188"/>
    </location>
</feature>
<keyword evidence="8" id="KW-0965">Cell junction</keyword>
<dbReference type="AlphaFoldDB" id="A0A914WZZ9"/>
<proteinExistence type="inferred from homology"/>
<accession>A0A914WZZ9</accession>
<keyword evidence="9 14" id="KW-1133">Transmembrane helix</keyword>
<dbReference type="InterPro" id="IPR008952">
    <property type="entry name" value="Tetraspanin_EC2_sf"/>
</dbReference>
<evidence type="ECO:0000256" key="13">
    <source>
        <dbReference type="PIRSR" id="PIRSR002419-1"/>
    </source>
</evidence>
<keyword evidence="6" id="KW-0963">Cytoplasm</keyword>
<evidence type="ECO:0000256" key="9">
    <source>
        <dbReference type="ARBA" id="ARBA00022989"/>
    </source>
</evidence>
<evidence type="ECO:0000256" key="10">
    <source>
        <dbReference type="ARBA" id="ARBA00023136"/>
    </source>
</evidence>
<comment type="similarity">
    <text evidence="4 14">Belongs to the tetraspanin (TM4SF) family.</text>
</comment>
<evidence type="ECO:0000256" key="7">
    <source>
        <dbReference type="ARBA" id="ARBA00022692"/>
    </source>
</evidence>
<dbReference type="WBParaSite" id="PSAMB.scaffold5922size10572.g27562.t1">
    <property type="protein sequence ID" value="PSAMB.scaffold5922size10572.g27562.t1"/>
    <property type="gene ID" value="PSAMB.scaffold5922size10572.g27562"/>
</dbReference>
<dbReference type="Gene3D" id="1.10.1450.10">
    <property type="entry name" value="Tetraspanin"/>
    <property type="match status" value="1"/>
</dbReference>